<keyword evidence="6" id="KW-0687">Ribonucleoprotein</keyword>
<dbReference type="GO" id="GO:0005739">
    <property type="term" value="C:mitochondrion"/>
    <property type="evidence" value="ECO:0007669"/>
    <property type="project" value="UniProtKB-SubCell"/>
</dbReference>
<proteinExistence type="inferred from homology"/>
<evidence type="ECO:0000256" key="9">
    <source>
        <dbReference type="SAM" id="Coils"/>
    </source>
</evidence>
<comment type="subcellular location">
    <subcellularLocation>
        <location evidence="1">Mitochondrion</location>
    </subcellularLocation>
</comment>
<evidence type="ECO:0000313" key="11">
    <source>
        <dbReference type="EMBL" id="KAL0868216.1"/>
    </source>
</evidence>
<keyword evidence="9" id="KW-0175">Coiled coil</keyword>
<evidence type="ECO:0000256" key="3">
    <source>
        <dbReference type="ARBA" id="ARBA00022946"/>
    </source>
</evidence>
<keyword evidence="5" id="KW-0496">Mitochondrion</keyword>
<keyword evidence="4" id="KW-0689">Ribosomal protein</keyword>
<accession>A0ABD0SI46</accession>
<dbReference type="PANTHER" id="PTHR21035:SF2">
    <property type="entry name" value="SMALL RIBOSOMAL SUBUNIT PROTEIN MS26"/>
    <property type="match status" value="1"/>
</dbReference>
<name>A0ABD0SI46_LOXSC</name>
<dbReference type="GO" id="GO:0005840">
    <property type="term" value="C:ribosome"/>
    <property type="evidence" value="ECO:0007669"/>
    <property type="project" value="UniProtKB-KW"/>
</dbReference>
<comment type="similarity">
    <text evidence="2">Belongs to the mitochondrion-specific ribosomal protein mS26 family.</text>
</comment>
<evidence type="ECO:0000313" key="13">
    <source>
        <dbReference type="Proteomes" id="UP001549921"/>
    </source>
</evidence>
<evidence type="ECO:0000256" key="5">
    <source>
        <dbReference type="ARBA" id="ARBA00023128"/>
    </source>
</evidence>
<evidence type="ECO:0000313" key="12">
    <source>
        <dbReference type="Proteomes" id="UP001549920"/>
    </source>
</evidence>
<dbReference type="Pfam" id="PF14943">
    <property type="entry name" value="MRP-S26"/>
    <property type="match status" value="1"/>
</dbReference>
<dbReference type="EMBL" id="JBEDNZ010000021">
    <property type="protein sequence ID" value="KAL0818729.1"/>
    <property type="molecule type" value="Genomic_DNA"/>
</dbReference>
<evidence type="ECO:0000256" key="2">
    <source>
        <dbReference type="ARBA" id="ARBA00009672"/>
    </source>
</evidence>
<sequence length="212" mass="25118">MISQQSLLKRTWPMVVQCAEAHRKPRWVPVAKSKIYRIPKRPEVSEEERLELLRINNNYKTQMRAIRRFFHEEMIKEKSTKDSASSEMSLRLEAQEWERCVELNEKWNAQVALEREERRKQELIKMEEYALERMEAKDKELEERIKKASEQIRKQKEIAATFITPETLDAAIEHALANPVDYNFAIDLQGNQFLGRDTPIPQKNLDKKPPSV</sequence>
<protein>
    <recommendedName>
        <fullName evidence="7">Small ribosomal subunit protein mS26</fullName>
    </recommendedName>
    <alternativeName>
        <fullName evidence="8">28S ribosomal protein S26, mitochondrial</fullName>
    </alternativeName>
</protein>
<dbReference type="GO" id="GO:1990904">
    <property type="term" value="C:ribonucleoprotein complex"/>
    <property type="evidence" value="ECO:0007669"/>
    <property type="project" value="UniProtKB-KW"/>
</dbReference>
<gene>
    <name evidence="11" type="ORF">ABMA27_007752</name>
    <name evidence="10" type="ORF">ABMA28_008060</name>
</gene>
<evidence type="ECO:0000256" key="7">
    <source>
        <dbReference type="ARBA" id="ARBA00035138"/>
    </source>
</evidence>
<evidence type="ECO:0000256" key="8">
    <source>
        <dbReference type="ARBA" id="ARBA00035344"/>
    </source>
</evidence>
<dbReference type="Proteomes" id="UP001549920">
    <property type="component" value="Unassembled WGS sequence"/>
</dbReference>
<feature type="coiled-coil region" evidence="9">
    <location>
        <begin position="124"/>
        <end position="158"/>
    </location>
</feature>
<evidence type="ECO:0000256" key="1">
    <source>
        <dbReference type="ARBA" id="ARBA00004173"/>
    </source>
</evidence>
<dbReference type="AlphaFoldDB" id="A0ABD0SI46"/>
<dbReference type="EMBL" id="JBEUOH010000021">
    <property type="protein sequence ID" value="KAL0868216.1"/>
    <property type="molecule type" value="Genomic_DNA"/>
</dbReference>
<comment type="caution">
    <text evidence="10">The sequence shown here is derived from an EMBL/GenBank/DDBJ whole genome shotgun (WGS) entry which is preliminary data.</text>
</comment>
<dbReference type="PANTHER" id="PTHR21035">
    <property type="entry name" value="28S RIBOSOMAL PROTEIN S26, MITOCHONDRIAL"/>
    <property type="match status" value="1"/>
</dbReference>
<reference evidence="12 13" key="1">
    <citation type="submission" date="2024-06" db="EMBL/GenBank/DDBJ databases">
        <title>A chromosome-level genome assembly of beet webworm, Loxostege sticticalis.</title>
        <authorList>
            <person name="Zhang Y."/>
        </authorList>
    </citation>
    <scope>NUCLEOTIDE SEQUENCE [LARGE SCALE GENOMIC DNA]</scope>
    <source>
        <strain evidence="11">AQ026</strain>
        <strain evidence="10">AQ028</strain>
        <tissue evidence="10">Male pupae</tissue>
        <tissue evidence="11">Whole body</tissue>
    </source>
</reference>
<evidence type="ECO:0000256" key="4">
    <source>
        <dbReference type="ARBA" id="ARBA00022980"/>
    </source>
</evidence>
<evidence type="ECO:0000256" key="6">
    <source>
        <dbReference type="ARBA" id="ARBA00023274"/>
    </source>
</evidence>
<keyword evidence="12" id="KW-1185">Reference proteome</keyword>
<keyword evidence="3" id="KW-0809">Transit peptide</keyword>
<evidence type="ECO:0000313" key="10">
    <source>
        <dbReference type="EMBL" id="KAL0818729.1"/>
    </source>
</evidence>
<organism evidence="10 13">
    <name type="scientific">Loxostege sticticalis</name>
    <name type="common">Beet webworm moth</name>
    <dbReference type="NCBI Taxonomy" id="481309"/>
    <lineage>
        <taxon>Eukaryota</taxon>
        <taxon>Metazoa</taxon>
        <taxon>Ecdysozoa</taxon>
        <taxon>Arthropoda</taxon>
        <taxon>Hexapoda</taxon>
        <taxon>Insecta</taxon>
        <taxon>Pterygota</taxon>
        <taxon>Neoptera</taxon>
        <taxon>Endopterygota</taxon>
        <taxon>Lepidoptera</taxon>
        <taxon>Glossata</taxon>
        <taxon>Ditrysia</taxon>
        <taxon>Pyraloidea</taxon>
        <taxon>Crambidae</taxon>
        <taxon>Pyraustinae</taxon>
        <taxon>Loxostege</taxon>
    </lineage>
</organism>
<dbReference type="InterPro" id="IPR026140">
    <property type="entry name" value="Ribosomal_mS26"/>
</dbReference>
<dbReference type="Proteomes" id="UP001549921">
    <property type="component" value="Unassembled WGS sequence"/>
</dbReference>